<feature type="region of interest" description="Disordered" evidence="4">
    <location>
        <begin position="1"/>
        <end position="20"/>
    </location>
</feature>
<dbReference type="InterPro" id="IPR016461">
    <property type="entry name" value="COMT-like"/>
</dbReference>
<dbReference type="InterPro" id="IPR001077">
    <property type="entry name" value="COMT_C"/>
</dbReference>
<evidence type="ECO:0008006" key="9">
    <source>
        <dbReference type="Google" id="ProtNLM"/>
    </source>
</evidence>
<keyword evidence="8" id="KW-1185">Reference proteome</keyword>
<dbReference type="InterPro" id="IPR029063">
    <property type="entry name" value="SAM-dependent_MTases_sf"/>
</dbReference>
<dbReference type="EMBL" id="JAFJYH010000424">
    <property type="protein sequence ID" value="KAG4411952.1"/>
    <property type="molecule type" value="Genomic_DNA"/>
</dbReference>
<proteinExistence type="predicted"/>
<evidence type="ECO:0000256" key="4">
    <source>
        <dbReference type="SAM" id="MobiDB-lite"/>
    </source>
</evidence>
<dbReference type="Gene3D" id="3.40.50.150">
    <property type="entry name" value="Vaccinia Virus protein VP39"/>
    <property type="match status" value="1"/>
</dbReference>
<evidence type="ECO:0000313" key="7">
    <source>
        <dbReference type="EMBL" id="KAG4411952.1"/>
    </source>
</evidence>
<feature type="domain" description="O-methyltransferase C-terminal" evidence="5">
    <location>
        <begin position="195"/>
        <end position="399"/>
    </location>
</feature>
<keyword evidence="1" id="KW-0489">Methyltransferase</keyword>
<comment type="caution">
    <text evidence="7">The sequence shown here is derived from an EMBL/GenBank/DDBJ whole genome shotgun (WGS) entry which is preliminary data.</text>
</comment>
<dbReference type="PROSITE" id="PS51683">
    <property type="entry name" value="SAM_OMT_II"/>
    <property type="match status" value="1"/>
</dbReference>
<dbReference type="Pfam" id="PF00891">
    <property type="entry name" value="Methyltransf_2"/>
    <property type="match status" value="1"/>
</dbReference>
<evidence type="ECO:0000259" key="5">
    <source>
        <dbReference type="Pfam" id="PF00891"/>
    </source>
</evidence>
<dbReference type="InterPro" id="IPR036388">
    <property type="entry name" value="WH-like_DNA-bd_sf"/>
</dbReference>
<dbReference type="SUPFAM" id="SSF46785">
    <property type="entry name" value="Winged helix' DNA-binding domain"/>
    <property type="match status" value="1"/>
</dbReference>
<accession>A0A8H7T2G2</accession>
<dbReference type="PANTHER" id="PTHR43712:SF1">
    <property type="entry name" value="HYPOTHETICAL O-METHYLTRANSFERASE (EUROFUNG)-RELATED"/>
    <property type="match status" value="1"/>
</dbReference>
<name>A0A8H7T2G2_9HELO</name>
<keyword evidence="3" id="KW-0949">S-adenosyl-L-methionine</keyword>
<dbReference type="Pfam" id="PF08100">
    <property type="entry name" value="Dimerisation"/>
    <property type="match status" value="1"/>
</dbReference>
<sequence length="420" mass="45991">MSRPVGAPSGPPGFPPFEPPLSALSALSSEIQTSITDYENAKTPKEKTAALQKVQASSNKLSRTTTPIQQQFMQINFGPNVNVAIRIGVEMGLVIALPASGEPSTVADLAQKINAQEEFLFRIARTLSVFDILQESDSPSSDLPSYSHTSYSRFLTLPTAEASTRHLFDNMLQAQANSASGYYLRHGFKNPEDAKNSPFSFANGTDDKGIFDILEEQPERMKLFNSAMAIQATIGLKDVLLAYPFDKLEANKDGVVMVDVGGGKGQFINELRSVYPNLQGLMALEDMDVVLQGGTVVPDEVIKQPYDFFKEQQPIKASNYFLKSILHDWPDSSCVQILQNLAPALRGSPSSRLLLCELVLPDRNPTIGQVLRDMNMLVIAGKERNKLQWRKLLGSAGFKILGYYGLDSPNSSIIEAVLDG</sequence>
<dbReference type="OrthoDB" id="2410195at2759"/>
<organism evidence="7 8">
    <name type="scientific">Cadophora malorum</name>
    <dbReference type="NCBI Taxonomy" id="108018"/>
    <lineage>
        <taxon>Eukaryota</taxon>
        <taxon>Fungi</taxon>
        <taxon>Dikarya</taxon>
        <taxon>Ascomycota</taxon>
        <taxon>Pezizomycotina</taxon>
        <taxon>Leotiomycetes</taxon>
        <taxon>Helotiales</taxon>
        <taxon>Ploettnerulaceae</taxon>
        <taxon>Cadophora</taxon>
    </lineage>
</organism>
<evidence type="ECO:0000256" key="2">
    <source>
        <dbReference type="ARBA" id="ARBA00022679"/>
    </source>
</evidence>
<dbReference type="GO" id="GO:0046983">
    <property type="term" value="F:protein dimerization activity"/>
    <property type="evidence" value="ECO:0007669"/>
    <property type="project" value="InterPro"/>
</dbReference>
<evidence type="ECO:0000256" key="3">
    <source>
        <dbReference type="ARBA" id="ARBA00022691"/>
    </source>
</evidence>
<dbReference type="GO" id="GO:0008171">
    <property type="term" value="F:O-methyltransferase activity"/>
    <property type="evidence" value="ECO:0007669"/>
    <property type="project" value="InterPro"/>
</dbReference>
<dbReference type="SUPFAM" id="SSF53335">
    <property type="entry name" value="S-adenosyl-L-methionine-dependent methyltransferases"/>
    <property type="match status" value="1"/>
</dbReference>
<gene>
    <name evidence="7" type="ORF">IFR04_014902</name>
</gene>
<evidence type="ECO:0000259" key="6">
    <source>
        <dbReference type="Pfam" id="PF08100"/>
    </source>
</evidence>
<evidence type="ECO:0000256" key="1">
    <source>
        <dbReference type="ARBA" id="ARBA00022603"/>
    </source>
</evidence>
<feature type="domain" description="O-methyltransferase dimerisation" evidence="6">
    <location>
        <begin position="80"/>
        <end position="156"/>
    </location>
</feature>
<dbReference type="GO" id="GO:0032259">
    <property type="term" value="P:methylation"/>
    <property type="evidence" value="ECO:0007669"/>
    <property type="project" value="UniProtKB-KW"/>
</dbReference>
<dbReference type="Proteomes" id="UP000664132">
    <property type="component" value="Unassembled WGS sequence"/>
</dbReference>
<evidence type="ECO:0000313" key="8">
    <source>
        <dbReference type="Proteomes" id="UP000664132"/>
    </source>
</evidence>
<dbReference type="AlphaFoldDB" id="A0A8H7T2G2"/>
<feature type="compositionally biased region" description="Pro residues" evidence="4">
    <location>
        <begin position="9"/>
        <end position="19"/>
    </location>
</feature>
<protein>
    <recommendedName>
        <fullName evidence="9">O-methyltransferase domain-containing protein</fullName>
    </recommendedName>
</protein>
<reference evidence="7" key="1">
    <citation type="submission" date="2021-02" db="EMBL/GenBank/DDBJ databases">
        <title>Genome sequence Cadophora malorum strain M34.</title>
        <authorList>
            <person name="Stefanovic E."/>
            <person name="Vu D."/>
            <person name="Scully C."/>
            <person name="Dijksterhuis J."/>
            <person name="Roader J."/>
            <person name="Houbraken J."/>
        </authorList>
    </citation>
    <scope>NUCLEOTIDE SEQUENCE</scope>
    <source>
        <strain evidence="7">M34</strain>
    </source>
</reference>
<dbReference type="PANTHER" id="PTHR43712">
    <property type="entry name" value="PUTATIVE (AFU_ORTHOLOGUE AFUA_4G14580)-RELATED"/>
    <property type="match status" value="1"/>
</dbReference>
<dbReference type="InterPro" id="IPR012967">
    <property type="entry name" value="COMT_dimerisation"/>
</dbReference>
<dbReference type="Gene3D" id="1.10.10.10">
    <property type="entry name" value="Winged helix-like DNA-binding domain superfamily/Winged helix DNA-binding domain"/>
    <property type="match status" value="1"/>
</dbReference>
<dbReference type="InterPro" id="IPR036390">
    <property type="entry name" value="WH_DNA-bd_sf"/>
</dbReference>
<keyword evidence="2" id="KW-0808">Transferase</keyword>